<sequence>MERQMKMLIKKVVQLSGEYLDRVIGADTPTLYYNPNGVFQNLIDHLPQLKQKYRPTPWLCNAHAHILYFDLIKKKTIKLKYDAIEQLNMSDGGITGIAWYGLDLPVDTPTIVLLHTITGSPESMGELVRDLHLHTGWRVALCLRRGHANLPMPVPKMNLFGSTQDLREQLLYIQDKFPQSELYGVGSSAGTGLLVRYLGEEGEQTPLKAAFALCPGYNTESGFAYVHPFYSKVMAKKLLKKFIHPYQDTWKNIPSWEQILSVQNLADFEKLYFQLAGYEDYETYTKATNPIYVFENVKIPLMILNAEDDPVCHINNLHPYKDRIRAMPNIIVVTTKRGSHCGFYQGFTRTESWATRLMAQYLKQLSMAAAEIEEAEPEYVALKNPA</sequence>
<dbReference type="InterPro" id="IPR029058">
    <property type="entry name" value="AB_hydrolase_fold"/>
</dbReference>
<dbReference type="SUPFAM" id="SSF53474">
    <property type="entry name" value="alpha/beta-Hydrolases"/>
    <property type="match status" value="1"/>
</dbReference>
<accession>N8WLE8</accession>
<organism evidence="4 5">
    <name type="scientific">Acinetobacter schindleri NIPH 900</name>
    <dbReference type="NCBI Taxonomy" id="1217675"/>
    <lineage>
        <taxon>Bacteria</taxon>
        <taxon>Pseudomonadati</taxon>
        <taxon>Pseudomonadota</taxon>
        <taxon>Gammaproteobacteria</taxon>
        <taxon>Moraxellales</taxon>
        <taxon>Moraxellaceae</taxon>
        <taxon>Acinetobacter</taxon>
    </lineage>
</organism>
<keyword evidence="5" id="KW-1185">Reference proteome</keyword>
<evidence type="ECO:0000313" key="5">
    <source>
        <dbReference type="Proteomes" id="UP000018438"/>
    </source>
</evidence>
<proteinExistence type="inferred from homology"/>
<feature type="active site" description="Charge relay system" evidence="2">
    <location>
        <position position="188"/>
    </location>
</feature>
<dbReference type="InterPro" id="IPR012020">
    <property type="entry name" value="ABHD4"/>
</dbReference>
<feature type="active site" description="Charge relay system" evidence="2">
    <location>
        <position position="309"/>
    </location>
</feature>
<name>N8WLE8_9GAMM</name>
<dbReference type="HOGENOM" id="CLU_032487_4_2_6"/>
<feature type="domain" description="AB hydrolase-1" evidence="3">
    <location>
        <begin position="109"/>
        <end position="345"/>
    </location>
</feature>
<dbReference type="Pfam" id="PF00561">
    <property type="entry name" value="Abhydrolase_1"/>
    <property type="match status" value="1"/>
</dbReference>
<evidence type="ECO:0000256" key="2">
    <source>
        <dbReference type="PIRSR" id="PIRSR005211-1"/>
    </source>
</evidence>
<dbReference type="PATRIC" id="fig|1217675.3.peg.2097"/>
<dbReference type="EMBL" id="APPI01000018">
    <property type="protein sequence ID" value="ENV12806.1"/>
    <property type="molecule type" value="Genomic_DNA"/>
</dbReference>
<dbReference type="InterPro" id="IPR000073">
    <property type="entry name" value="AB_hydrolase_1"/>
</dbReference>
<dbReference type="PANTHER" id="PTHR10794">
    <property type="entry name" value="ABHYDROLASE DOMAIN-CONTAINING PROTEIN"/>
    <property type="match status" value="1"/>
</dbReference>
<feature type="active site" description="Charge relay system" evidence="2">
    <location>
        <position position="340"/>
    </location>
</feature>
<dbReference type="AlphaFoldDB" id="N8WLE8"/>
<dbReference type="Proteomes" id="UP000018438">
    <property type="component" value="Unassembled WGS sequence"/>
</dbReference>
<dbReference type="Gene3D" id="3.40.50.1820">
    <property type="entry name" value="alpha/beta hydrolase"/>
    <property type="match status" value="1"/>
</dbReference>
<dbReference type="GO" id="GO:0047372">
    <property type="term" value="F:monoacylglycerol lipase activity"/>
    <property type="evidence" value="ECO:0007669"/>
    <property type="project" value="TreeGrafter"/>
</dbReference>
<dbReference type="GO" id="GO:0034338">
    <property type="term" value="F:short-chain carboxylesterase activity"/>
    <property type="evidence" value="ECO:0007669"/>
    <property type="project" value="TreeGrafter"/>
</dbReference>
<comment type="caution">
    <text evidence="4">The sequence shown here is derived from an EMBL/GenBank/DDBJ whole genome shotgun (WGS) entry which is preliminary data.</text>
</comment>
<gene>
    <name evidence="4" type="ORF">F965_02172</name>
</gene>
<evidence type="ECO:0000256" key="1">
    <source>
        <dbReference type="ARBA" id="ARBA00010884"/>
    </source>
</evidence>
<protein>
    <recommendedName>
        <fullName evidence="3">AB hydrolase-1 domain-containing protein</fullName>
    </recommendedName>
</protein>
<evidence type="ECO:0000313" key="4">
    <source>
        <dbReference type="EMBL" id="ENV12806.1"/>
    </source>
</evidence>
<dbReference type="InterPro" id="IPR050960">
    <property type="entry name" value="AB_hydrolase_4_sf"/>
</dbReference>
<comment type="similarity">
    <text evidence="1">Belongs to the AB hydrolase superfamily. AB hydrolase 4 family.</text>
</comment>
<dbReference type="PIRSF" id="PIRSF005211">
    <property type="entry name" value="Ab_hydro_YheT"/>
    <property type="match status" value="1"/>
</dbReference>
<dbReference type="PANTHER" id="PTHR10794:SF93">
    <property type="entry name" value="SERINE AMINOPEPTIDASE S33 DOMAIN-CONTAINING PROTEIN"/>
    <property type="match status" value="1"/>
</dbReference>
<reference evidence="4 5" key="1">
    <citation type="submission" date="2013-02" db="EMBL/GenBank/DDBJ databases">
        <title>The Genome Sequence of Acinetobacter schindleri NIPH 900.</title>
        <authorList>
            <consortium name="The Broad Institute Genome Sequencing Platform"/>
            <consortium name="The Broad Institute Genome Sequencing Center for Infectious Disease"/>
            <person name="Cerqueira G."/>
            <person name="Feldgarden M."/>
            <person name="Courvalin P."/>
            <person name="Perichon B."/>
            <person name="Grillot-Courvalin C."/>
            <person name="Clermont D."/>
            <person name="Rocha E."/>
            <person name="Yoon E.-J."/>
            <person name="Nemec A."/>
            <person name="Walker B."/>
            <person name="Young S.K."/>
            <person name="Zeng Q."/>
            <person name="Gargeya S."/>
            <person name="Fitzgerald M."/>
            <person name="Haas B."/>
            <person name="Abouelleil A."/>
            <person name="Alvarado L."/>
            <person name="Arachchi H.M."/>
            <person name="Berlin A.M."/>
            <person name="Chapman S.B."/>
            <person name="Dewar J."/>
            <person name="Goldberg J."/>
            <person name="Griggs A."/>
            <person name="Gujja S."/>
            <person name="Hansen M."/>
            <person name="Howarth C."/>
            <person name="Imamovic A."/>
            <person name="Larimer J."/>
            <person name="McCowan C."/>
            <person name="Murphy C."/>
            <person name="Neiman D."/>
            <person name="Pearson M."/>
            <person name="Priest M."/>
            <person name="Roberts A."/>
            <person name="Saif S."/>
            <person name="Shea T."/>
            <person name="Sisk P."/>
            <person name="Sykes S."/>
            <person name="Wortman J."/>
            <person name="Nusbaum C."/>
            <person name="Birren B."/>
        </authorList>
    </citation>
    <scope>NUCLEOTIDE SEQUENCE [LARGE SCALE GENOMIC DNA]</scope>
    <source>
        <strain evidence="4 5">NIPH 900</strain>
    </source>
</reference>
<evidence type="ECO:0000259" key="3">
    <source>
        <dbReference type="Pfam" id="PF00561"/>
    </source>
</evidence>